<proteinExistence type="predicted"/>
<evidence type="ECO:0000313" key="1">
    <source>
        <dbReference type="EMBL" id="MET8434720.1"/>
    </source>
</evidence>
<dbReference type="Proteomes" id="UP001550044">
    <property type="component" value="Unassembled WGS sequence"/>
</dbReference>
<name>A0ABV2UA40_9ACTN</name>
<organism evidence="1 2">
    <name type="scientific">Streptomyces sp. 900116325</name>
    <dbReference type="NCBI Taxonomy" id="3154295"/>
    <lineage>
        <taxon>Bacteria</taxon>
        <taxon>Bacillati</taxon>
        <taxon>Actinomycetota</taxon>
        <taxon>Actinomycetes</taxon>
        <taxon>Kitasatosporales</taxon>
        <taxon>Streptomycetaceae</taxon>
        <taxon>Streptomyces</taxon>
    </lineage>
</organism>
<keyword evidence="2" id="KW-1185">Reference proteome</keyword>
<dbReference type="EMBL" id="JBEXIP010000013">
    <property type="protein sequence ID" value="MET8434720.1"/>
    <property type="molecule type" value="Genomic_DNA"/>
</dbReference>
<protein>
    <submittedName>
        <fullName evidence="1">Uncharacterized protein</fullName>
    </submittedName>
</protein>
<reference evidence="1 2" key="1">
    <citation type="submission" date="2024-06" db="EMBL/GenBank/DDBJ databases">
        <title>The Natural Products Discovery Center: Release of the First 8490 Sequenced Strains for Exploring Actinobacteria Biosynthetic Diversity.</title>
        <authorList>
            <person name="Kalkreuter E."/>
            <person name="Kautsar S.A."/>
            <person name="Yang D."/>
            <person name="Bader C.D."/>
            <person name="Teijaro C.N."/>
            <person name="Fluegel L."/>
            <person name="Davis C.M."/>
            <person name="Simpson J.R."/>
            <person name="Lauterbach L."/>
            <person name="Steele A.D."/>
            <person name="Gui C."/>
            <person name="Meng S."/>
            <person name="Li G."/>
            <person name="Viehrig K."/>
            <person name="Ye F."/>
            <person name="Su P."/>
            <person name="Kiefer A.F."/>
            <person name="Nichols A."/>
            <person name="Cepeda A.J."/>
            <person name="Yan W."/>
            <person name="Fan B."/>
            <person name="Jiang Y."/>
            <person name="Adhikari A."/>
            <person name="Zheng C.-J."/>
            <person name="Schuster L."/>
            <person name="Cowan T.M."/>
            <person name="Smanski M.J."/>
            <person name="Chevrette M.G."/>
            <person name="De Carvalho L.P.S."/>
            <person name="Shen B."/>
        </authorList>
    </citation>
    <scope>NUCLEOTIDE SEQUENCE [LARGE SCALE GENOMIC DNA]</scope>
    <source>
        <strain evidence="1 2">NPDC005137</strain>
    </source>
</reference>
<evidence type="ECO:0000313" key="2">
    <source>
        <dbReference type="Proteomes" id="UP001550044"/>
    </source>
</evidence>
<sequence>MSDIPEEPPQPYAMRSNEAGLLEYFDGEVWAEYVDLPDDDPGPLGVVFRLRRESP</sequence>
<accession>A0ABV2UA40</accession>
<dbReference type="RefSeq" id="WP_356498097.1">
    <property type="nucleotide sequence ID" value="NZ_JBEXEF010000084.1"/>
</dbReference>
<gene>
    <name evidence="1" type="ORF">ABZV61_18335</name>
</gene>
<comment type="caution">
    <text evidence="1">The sequence shown here is derived from an EMBL/GenBank/DDBJ whole genome shotgun (WGS) entry which is preliminary data.</text>
</comment>